<evidence type="ECO:0000256" key="1">
    <source>
        <dbReference type="ARBA" id="ARBA00001933"/>
    </source>
</evidence>
<dbReference type="EC" id="4.4.1.11" evidence="4"/>
<keyword evidence="2 3" id="KW-0663">Pyridoxal phosphate</keyword>
<dbReference type="AlphaFoldDB" id="A0A6S7BJJ1"/>
<protein>
    <submittedName>
        <fullName evidence="4">L-methionine gamma-lyase</fullName>
        <ecNumber evidence="4">4.4.1.11</ecNumber>
    </submittedName>
</protein>
<dbReference type="InterPro" id="IPR015424">
    <property type="entry name" value="PyrdxlP-dep_Trfase"/>
</dbReference>
<dbReference type="PANTHER" id="PTHR11808:SF80">
    <property type="entry name" value="CYSTATHIONINE GAMMA-LYASE"/>
    <property type="match status" value="1"/>
</dbReference>
<accession>A0A6S7BJJ1</accession>
<sequence>MKQPGGMIAFELKGGIEAGKKFINSLRLFARSLSLGDAESLALHPASMMEAVYAQKDRRDSLIDDGLVRLSVGLENVEDLLADLEHALSVLA</sequence>
<dbReference type="PANTHER" id="PTHR11808">
    <property type="entry name" value="TRANS-SULFURATION ENZYME FAMILY MEMBER"/>
    <property type="match status" value="1"/>
</dbReference>
<organism evidence="4 5">
    <name type="scientific">Pararobbsia alpina</name>
    <dbReference type="NCBI Taxonomy" id="621374"/>
    <lineage>
        <taxon>Bacteria</taxon>
        <taxon>Pseudomonadati</taxon>
        <taxon>Pseudomonadota</taxon>
        <taxon>Betaproteobacteria</taxon>
        <taxon>Burkholderiales</taxon>
        <taxon>Burkholderiaceae</taxon>
        <taxon>Pararobbsia</taxon>
    </lineage>
</organism>
<comment type="cofactor">
    <cofactor evidence="1 3">
        <name>pyridoxal 5'-phosphate</name>
        <dbReference type="ChEBI" id="CHEBI:597326"/>
    </cofactor>
</comment>
<evidence type="ECO:0000256" key="3">
    <source>
        <dbReference type="RuleBase" id="RU362118"/>
    </source>
</evidence>
<dbReference type="Proteomes" id="UP000494115">
    <property type="component" value="Unassembled WGS sequence"/>
</dbReference>
<comment type="similarity">
    <text evidence="3">Belongs to the trans-sulfuration enzymes family.</text>
</comment>
<dbReference type="InterPro" id="IPR000277">
    <property type="entry name" value="Cys/Met-Metab_PyrdxlP-dep_enz"/>
</dbReference>
<dbReference type="Gene3D" id="3.90.1150.10">
    <property type="entry name" value="Aspartate Aminotransferase, domain 1"/>
    <property type="match status" value="1"/>
</dbReference>
<dbReference type="InterPro" id="IPR015422">
    <property type="entry name" value="PyrdxlP-dep_Trfase_small"/>
</dbReference>
<dbReference type="EMBL" id="CADIKM010000049">
    <property type="protein sequence ID" value="CAB3802544.1"/>
    <property type="molecule type" value="Genomic_DNA"/>
</dbReference>
<name>A0A6S7BJJ1_9BURK</name>
<dbReference type="GO" id="GO:0030170">
    <property type="term" value="F:pyridoxal phosphate binding"/>
    <property type="evidence" value="ECO:0007669"/>
    <property type="project" value="InterPro"/>
</dbReference>
<gene>
    <name evidence="4" type="primary">mdeA_2</name>
    <name evidence="4" type="ORF">LMG28138_05200</name>
</gene>
<dbReference type="GO" id="GO:0005737">
    <property type="term" value="C:cytoplasm"/>
    <property type="evidence" value="ECO:0007669"/>
    <property type="project" value="TreeGrafter"/>
</dbReference>
<reference evidence="4 5" key="1">
    <citation type="submission" date="2020-04" db="EMBL/GenBank/DDBJ databases">
        <authorList>
            <person name="De Canck E."/>
        </authorList>
    </citation>
    <scope>NUCLEOTIDE SEQUENCE [LARGE SCALE GENOMIC DNA]</scope>
    <source>
        <strain evidence="4 5">LMG 28138</strain>
    </source>
</reference>
<evidence type="ECO:0000313" key="5">
    <source>
        <dbReference type="Proteomes" id="UP000494115"/>
    </source>
</evidence>
<dbReference type="Pfam" id="PF01053">
    <property type="entry name" value="Cys_Met_Meta_PP"/>
    <property type="match status" value="1"/>
</dbReference>
<evidence type="ECO:0000313" key="4">
    <source>
        <dbReference type="EMBL" id="CAB3802544.1"/>
    </source>
</evidence>
<dbReference type="GO" id="GO:0018826">
    <property type="term" value="F:methionine gamma-lyase activity"/>
    <property type="evidence" value="ECO:0007669"/>
    <property type="project" value="UniProtKB-EC"/>
</dbReference>
<dbReference type="SUPFAM" id="SSF53383">
    <property type="entry name" value="PLP-dependent transferases"/>
    <property type="match status" value="1"/>
</dbReference>
<dbReference type="GO" id="GO:0019346">
    <property type="term" value="P:transsulfuration"/>
    <property type="evidence" value="ECO:0007669"/>
    <property type="project" value="InterPro"/>
</dbReference>
<keyword evidence="4" id="KW-0456">Lyase</keyword>
<proteinExistence type="inferred from homology"/>
<evidence type="ECO:0000256" key="2">
    <source>
        <dbReference type="ARBA" id="ARBA00022898"/>
    </source>
</evidence>
<keyword evidence="5" id="KW-1185">Reference proteome</keyword>